<gene>
    <name evidence="1" type="ORF">JF539_07315</name>
</gene>
<dbReference type="SUPFAM" id="SSF52540">
    <property type="entry name" value="P-loop containing nucleoside triphosphate hydrolases"/>
    <property type="match status" value="1"/>
</dbReference>
<comment type="caution">
    <text evidence="1">The sequence shown here is derived from an EMBL/GenBank/DDBJ whole genome shotgun (WGS) entry which is preliminary data.</text>
</comment>
<dbReference type="RefSeq" id="WP_207139654.1">
    <property type="nucleotide sequence ID" value="NZ_JAEKJZ010000001.1"/>
</dbReference>
<evidence type="ECO:0000313" key="1">
    <source>
        <dbReference type="EMBL" id="MBN9670143.1"/>
    </source>
</evidence>
<organism evidence="1 2">
    <name type="scientific">Roseibium aggregatum</name>
    <dbReference type="NCBI Taxonomy" id="187304"/>
    <lineage>
        <taxon>Bacteria</taxon>
        <taxon>Pseudomonadati</taxon>
        <taxon>Pseudomonadota</taxon>
        <taxon>Alphaproteobacteria</taxon>
        <taxon>Hyphomicrobiales</taxon>
        <taxon>Stappiaceae</taxon>
        <taxon>Roseibium</taxon>
    </lineage>
</organism>
<dbReference type="PANTHER" id="PTHR37816">
    <property type="entry name" value="YALI0E33011P"/>
    <property type="match status" value="1"/>
</dbReference>
<dbReference type="EMBL" id="JAEKJZ010000001">
    <property type="protein sequence ID" value="MBN9670143.1"/>
    <property type="molecule type" value="Genomic_DNA"/>
</dbReference>
<dbReference type="AlphaFoldDB" id="A0A939EBZ7"/>
<proteinExistence type="predicted"/>
<dbReference type="InterPro" id="IPR027417">
    <property type="entry name" value="P-loop_NTPase"/>
</dbReference>
<accession>A0A939EBZ7</accession>
<protein>
    <submittedName>
        <fullName evidence="1">DNA topology modulation protein FlaR</fullName>
    </submittedName>
</protein>
<dbReference type="Gene3D" id="3.40.50.300">
    <property type="entry name" value="P-loop containing nucleotide triphosphate hydrolases"/>
    <property type="match status" value="1"/>
</dbReference>
<reference evidence="1" key="1">
    <citation type="submission" date="2020-12" db="EMBL/GenBank/DDBJ databases">
        <title>Oil enriched cultivation method for isolating marine PHA-producing bacteria.</title>
        <authorList>
            <person name="Zheng W."/>
            <person name="Yu S."/>
            <person name="Huang Y."/>
        </authorList>
    </citation>
    <scope>NUCLEOTIDE SEQUENCE</scope>
    <source>
        <strain evidence="1">SY-2-12</strain>
    </source>
</reference>
<dbReference type="PANTHER" id="PTHR37816:SF3">
    <property type="entry name" value="MODULATES DNA TOPOLOGY"/>
    <property type="match status" value="1"/>
</dbReference>
<dbReference type="InterPro" id="IPR052922">
    <property type="entry name" value="Cytidylate_Kinase-2"/>
</dbReference>
<name>A0A939EBZ7_9HYPH</name>
<evidence type="ECO:0000313" key="2">
    <source>
        <dbReference type="Proteomes" id="UP000664096"/>
    </source>
</evidence>
<dbReference type="Proteomes" id="UP000664096">
    <property type="component" value="Unassembled WGS sequence"/>
</dbReference>
<sequence length="184" mass="21296">MKRVMIAGGPGSGKSMLAVALGEKTGLPVFHMDRIHYRPGWVERSREEKDRLTHEVHVQERWIFEGGHSSTYSERIARADTFIWLDVPVMRRTLRVLRRTVKFHGRTRPDLPEGCPERFNRQTVEFLRFIWRTRKTSRSKLEAVFQAPPRHLTCHRFRTLGDVRAFLSGLDGEGVAVGKSGKFL</sequence>